<accession>F0WC88</accession>
<keyword evidence="1" id="KW-0812">Transmembrane</keyword>
<keyword evidence="1" id="KW-1133">Transmembrane helix</keyword>
<name>F0WC88_9STRA</name>
<feature type="transmembrane region" description="Helical" evidence="1">
    <location>
        <begin position="32"/>
        <end position="50"/>
    </location>
</feature>
<organism evidence="2">
    <name type="scientific">Albugo laibachii Nc14</name>
    <dbReference type="NCBI Taxonomy" id="890382"/>
    <lineage>
        <taxon>Eukaryota</taxon>
        <taxon>Sar</taxon>
        <taxon>Stramenopiles</taxon>
        <taxon>Oomycota</taxon>
        <taxon>Peronosporomycetes</taxon>
        <taxon>Albuginales</taxon>
        <taxon>Albuginaceae</taxon>
        <taxon>Albugo</taxon>
    </lineage>
</organism>
<proteinExistence type="predicted"/>
<gene>
    <name evidence="2" type="primary">AlNc14C56G4271</name>
    <name evidence="2" type="ORF">ALNC14_049440</name>
</gene>
<reference evidence="2" key="2">
    <citation type="submission" date="2011-02" db="EMBL/GenBank/DDBJ databases">
        <authorList>
            <person name="MacLean D."/>
        </authorList>
    </citation>
    <scope>NUCLEOTIDE SEQUENCE</scope>
</reference>
<sequence length="332" mass="37558">MYVARSLHVSLDMSLGRKFETSMHKIVQSANALNMSCGIMLSILASILLLKPTYISWISVFTLLTFDSIWLVLKMYGDYIANGLLLVGALMIIHSRVNSTVNRHNTKHILLMQIASACALAFSLQQVRNLLHEANKSVRYTMSVYLIEGDQIVLDEIHRLLFALYKSCDPILDNFSIQRKRYSTPCKNTQLHWFSIFMETCDFKFLKASSIHSAMVSGCGLKVMEKLESSSLLLMDSLQMLLYVTITWTMISCCMVLYRMTARSSYREITSPISKPNAFSVNRQNLSNSATCQIIMSGNRNIQCATHQSMNVFQAVPTVISVEDMRKSALLI</sequence>
<dbReference type="AlphaFoldDB" id="F0WC88"/>
<evidence type="ECO:0000313" key="2">
    <source>
        <dbReference type="EMBL" id="CCA18801.1"/>
    </source>
</evidence>
<dbReference type="EMBL" id="FR824101">
    <property type="protein sequence ID" value="CCA18801.1"/>
    <property type="molecule type" value="Genomic_DNA"/>
</dbReference>
<reference evidence="2" key="1">
    <citation type="journal article" date="2011" name="PLoS Biol.">
        <title>Gene gain and loss during evolution of obligate parasitism in the white rust pathogen of Arabidopsis thaliana.</title>
        <authorList>
            <person name="Kemen E."/>
            <person name="Gardiner A."/>
            <person name="Schultz-Larsen T."/>
            <person name="Kemen A.C."/>
            <person name="Balmuth A.L."/>
            <person name="Robert-Seilaniantz A."/>
            <person name="Bailey K."/>
            <person name="Holub E."/>
            <person name="Studholme D.J."/>
            <person name="Maclean D."/>
            <person name="Jones J.D."/>
        </authorList>
    </citation>
    <scope>NUCLEOTIDE SEQUENCE</scope>
</reference>
<dbReference type="HOGENOM" id="CLU_837865_0_0_1"/>
<feature type="transmembrane region" description="Helical" evidence="1">
    <location>
        <begin position="240"/>
        <end position="258"/>
    </location>
</feature>
<evidence type="ECO:0000256" key="1">
    <source>
        <dbReference type="SAM" id="Phobius"/>
    </source>
</evidence>
<keyword evidence="1" id="KW-0472">Membrane</keyword>
<feature type="transmembrane region" description="Helical" evidence="1">
    <location>
        <begin position="79"/>
        <end position="97"/>
    </location>
</feature>
<protein>
    <submittedName>
        <fullName evidence="2">AlNc14C56G4271 protein</fullName>
    </submittedName>
</protein>